<gene>
    <name evidence="1" type="ORF">CLF_107980</name>
</gene>
<organism evidence="1 2">
    <name type="scientific">Clonorchis sinensis</name>
    <name type="common">Chinese liver fluke</name>
    <dbReference type="NCBI Taxonomy" id="79923"/>
    <lineage>
        <taxon>Eukaryota</taxon>
        <taxon>Metazoa</taxon>
        <taxon>Spiralia</taxon>
        <taxon>Lophotrochozoa</taxon>
        <taxon>Platyhelminthes</taxon>
        <taxon>Trematoda</taxon>
        <taxon>Digenea</taxon>
        <taxon>Opisthorchiida</taxon>
        <taxon>Opisthorchiata</taxon>
        <taxon>Opisthorchiidae</taxon>
        <taxon>Clonorchis</taxon>
    </lineage>
</organism>
<dbReference type="EMBL" id="DF143285">
    <property type="protein sequence ID" value="GAA52393.1"/>
    <property type="molecule type" value="Genomic_DNA"/>
</dbReference>
<accession>G7YHG0</accession>
<protein>
    <submittedName>
        <fullName evidence="1">Uncharacterized protein</fullName>
    </submittedName>
</protein>
<dbReference type="Proteomes" id="UP000008909">
    <property type="component" value="Unassembled WGS sequence"/>
</dbReference>
<dbReference type="AlphaFoldDB" id="G7YHG0"/>
<keyword evidence="2" id="KW-1185">Reference proteome</keyword>
<reference evidence="1" key="1">
    <citation type="journal article" date="2011" name="Genome Biol.">
        <title>The draft genome of the carcinogenic human liver fluke Clonorchis sinensis.</title>
        <authorList>
            <person name="Wang X."/>
            <person name="Chen W."/>
            <person name="Huang Y."/>
            <person name="Sun J."/>
            <person name="Men J."/>
            <person name="Liu H."/>
            <person name="Luo F."/>
            <person name="Guo L."/>
            <person name="Lv X."/>
            <person name="Deng C."/>
            <person name="Zhou C."/>
            <person name="Fan Y."/>
            <person name="Li X."/>
            <person name="Huang L."/>
            <person name="Hu Y."/>
            <person name="Liang C."/>
            <person name="Hu X."/>
            <person name="Xu J."/>
            <person name="Yu X."/>
        </authorList>
    </citation>
    <scope>NUCLEOTIDE SEQUENCE [LARGE SCALE GENOMIC DNA]</scope>
    <source>
        <strain evidence="1">Henan</strain>
    </source>
</reference>
<proteinExistence type="predicted"/>
<sequence length="154" mass="17384">MLSKHEQSQYDFSRLNTAQAIIVIADMKRQMNDELLYVCTPFRKTAEMNIPTARDTGVPDKTAVVCDYEQYRVGVDIKSSESYTFLDILDKNRTKSHFLELSFPGMNHSCGFILALPYGSGSAMDYTPEGYDHVMLQTCFVDTGKTKLTTANNI</sequence>
<reference key="2">
    <citation type="submission" date="2011-10" db="EMBL/GenBank/DDBJ databases">
        <title>The genome and transcriptome sequence of Clonorchis sinensis provide insights into the carcinogenic liver fluke.</title>
        <authorList>
            <person name="Wang X."/>
            <person name="Huang Y."/>
            <person name="Chen W."/>
            <person name="Liu H."/>
            <person name="Guo L."/>
            <person name="Chen Y."/>
            <person name="Luo F."/>
            <person name="Zhou W."/>
            <person name="Sun J."/>
            <person name="Mao Q."/>
            <person name="Liang P."/>
            <person name="Zhou C."/>
            <person name="Tian Y."/>
            <person name="Men J."/>
            <person name="Lv X."/>
            <person name="Huang L."/>
            <person name="Zhou J."/>
            <person name="Hu Y."/>
            <person name="Li R."/>
            <person name="Zhang F."/>
            <person name="Lei H."/>
            <person name="Li X."/>
            <person name="Hu X."/>
            <person name="Liang C."/>
            <person name="Xu J."/>
            <person name="Wu Z."/>
            <person name="Yu X."/>
        </authorList>
    </citation>
    <scope>NUCLEOTIDE SEQUENCE</scope>
    <source>
        <strain>Henan</strain>
    </source>
</reference>
<evidence type="ECO:0000313" key="1">
    <source>
        <dbReference type="EMBL" id="GAA52393.1"/>
    </source>
</evidence>
<evidence type="ECO:0000313" key="2">
    <source>
        <dbReference type="Proteomes" id="UP000008909"/>
    </source>
</evidence>
<name>G7YHG0_CLOSI</name>